<dbReference type="InterPro" id="IPR036873">
    <property type="entry name" value="Rhodanese-like_dom_sf"/>
</dbReference>
<dbReference type="SUPFAM" id="SSF52821">
    <property type="entry name" value="Rhodanese/Cell cycle control phosphatase"/>
    <property type="match status" value="1"/>
</dbReference>
<reference evidence="2 3" key="1">
    <citation type="journal article" date="2016" name="Nat. Commun.">
        <title>Thousands of microbial genomes shed light on interconnected biogeochemical processes in an aquifer system.</title>
        <authorList>
            <person name="Anantharaman K."/>
            <person name="Brown C.T."/>
            <person name="Hug L.A."/>
            <person name="Sharon I."/>
            <person name="Castelle C.J."/>
            <person name="Probst A.J."/>
            <person name="Thomas B.C."/>
            <person name="Singh A."/>
            <person name="Wilkins M.J."/>
            <person name="Karaoz U."/>
            <person name="Brodie E.L."/>
            <person name="Williams K.H."/>
            <person name="Hubbard S.S."/>
            <person name="Banfield J.F."/>
        </authorList>
    </citation>
    <scope>NUCLEOTIDE SEQUENCE [LARGE SCALE GENOMIC DNA]</scope>
</reference>
<sequence>MADARVDSLTPKQAFELLREEPRAVLVDVRSHMEFLFVGHPAGAINIPWIDEPDWKINPDFAREVRRLLLGGTVAHGDIQGAPVVLICRSGKRSLDAGELLLREGFTRVYNVLEGFEGDLDDQHHRSATGGWRFHNLPWEQC</sequence>
<accession>A0A1F6T5C1</accession>
<dbReference type="STRING" id="1817756.A2140_08135"/>
<dbReference type="PANTHER" id="PTHR45431:SF3">
    <property type="entry name" value="RHODANESE-LIKE DOMAIN-CONTAINING PROTEIN 15, CHLOROPLASTIC"/>
    <property type="match status" value="1"/>
</dbReference>
<feature type="domain" description="Rhodanese" evidence="1">
    <location>
        <begin position="20"/>
        <end position="128"/>
    </location>
</feature>
<comment type="caution">
    <text evidence="2">The sequence shown here is derived from an EMBL/GenBank/DDBJ whole genome shotgun (WGS) entry which is preliminary data.</text>
</comment>
<dbReference type="SMART" id="SM00450">
    <property type="entry name" value="RHOD"/>
    <property type="match status" value="1"/>
</dbReference>
<dbReference type="InterPro" id="IPR001763">
    <property type="entry name" value="Rhodanese-like_dom"/>
</dbReference>
<protein>
    <submittedName>
        <fullName evidence="2">Sulfurtransferase</fullName>
    </submittedName>
</protein>
<dbReference type="CDD" id="cd01522">
    <property type="entry name" value="RHOD_1"/>
    <property type="match status" value="1"/>
</dbReference>
<dbReference type="InterPro" id="IPR052367">
    <property type="entry name" value="Thiosulfate_ST/Rhodanese-like"/>
</dbReference>
<dbReference type="GO" id="GO:0016740">
    <property type="term" value="F:transferase activity"/>
    <property type="evidence" value="ECO:0007669"/>
    <property type="project" value="UniProtKB-KW"/>
</dbReference>
<keyword evidence="2" id="KW-0808">Transferase</keyword>
<organism evidence="2 3">
    <name type="scientific">Candidatus Muproteobacteria bacterium RBG_16_62_13</name>
    <dbReference type="NCBI Taxonomy" id="1817756"/>
    <lineage>
        <taxon>Bacteria</taxon>
        <taxon>Pseudomonadati</taxon>
        <taxon>Pseudomonadota</taxon>
        <taxon>Candidatus Muproteobacteria</taxon>
    </lineage>
</organism>
<dbReference type="Gene3D" id="3.40.250.10">
    <property type="entry name" value="Rhodanese-like domain"/>
    <property type="match status" value="1"/>
</dbReference>
<evidence type="ECO:0000313" key="2">
    <source>
        <dbReference type="EMBL" id="OGI40219.1"/>
    </source>
</evidence>
<dbReference type="EMBL" id="MFSQ01000061">
    <property type="protein sequence ID" value="OGI40219.1"/>
    <property type="molecule type" value="Genomic_DNA"/>
</dbReference>
<dbReference type="Proteomes" id="UP000178379">
    <property type="component" value="Unassembled WGS sequence"/>
</dbReference>
<dbReference type="PANTHER" id="PTHR45431">
    <property type="entry name" value="RHODANESE-LIKE DOMAIN-CONTAINING PROTEIN 15, CHLOROPLASTIC"/>
    <property type="match status" value="1"/>
</dbReference>
<dbReference type="AlphaFoldDB" id="A0A1F6T5C1"/>
<proteinExistence type="predicted"/>
<dbReference type="PROSITE" id="PS50206">
    <property type="entry name" value="RHODANESE_3"/>
    <property type="match status" value="1"/>
</dbReference>
<dbReference type="Pfam" id="PF00581">
    <property type="entry name" value="Rhodanese"/>
    <property type="match status" value="1"/>
</dbReference>
<evidence type="ECO:0000313" key="3">
    <source>
        <dbReference type="Proteomes" id="UP000178379"/>
    </source>
</evidence>
<name>A0A1F6T5C1_9PROT</name>
<gene>
    <name evidence="2" type="ORF">A2140_08135</name>
</gene>
<evidence type="ECO:0000259" key="1">
    <source>
        <dbReference type="PROSITE" id="PS50206"/>
    </source>
</evidence>